<dbReference type="OrthoDB" id="9811997at2"/>
<reference evidence="1 2" key="1">
    <citation type="submission" date="2018-08" db="EMBL/GenBank/DDBJ databases">
        <title>A genome reference for cultivated species of the human gut microbiota.</title>
        <authorList>
            <person name="Zou Y."/>
            <person name="Xue W."/>
            <person name="Luo G."/>
        </authorList>
    </citation>
    <scope>NUCLEOTIDE SEQUENCE [LARGE SCALE GENOMIC DNA]</scope>
    <source>
        <strain evidence="1 2">AF37-2AT</strain>
    </source>
</reference>
<sequence>MRQLKNFYKLKQWEKKREQILRRDHFQCQEAKRYGKYMEAVIVHHIYPLEEYPELALKSWNLISLSKEYHNQMHDRKTNKITDVGAYWQRKRKKDFDKWKERPPSLCEKRNRYWRNGLEDSFQ</sequence>
<proteinExistence type="predicted"/>
<dbReference type="AlphaFoldDB" id="A0A3E3JYR4"/>
<keyword evidence="1" id="KW-0255">Endonuclease</keyword>
<organism evidence="1 2">
    <name type="scientific">Sellimonas intestinalis</name>
    <dbReference type="NCBI Taxonomy" id="1653434"/>
    <lineage>
        <taxon>Bacteria</taxon>
        <taxon>Bacillati</taxon>
        <taxon>Bacillota</taxon>
        <taxon>Clostridia</taxon>
        <taxon>Lachnospirales</taxon>
        <taxon>Lachnospiraceae</taxon>
        <taxon>Sellimonas</taxon>
    </lineage>
</organism>
<accession>A0A3E3JYR4</accession>
<dbReference type="Proteomes" id="UP000261080">
    <property type="component" value="Unassembled WGS sequence"/>
</dbReference>
<comment type="caution">
    <text evidence="1">The sequence shown here is derived from an EMBL/GenBank/DDBJ whole genome shotgun (WGS) entry which is preliminary data.</text>
</comment>
<dbReference type="RefSeq" id="WP_117493920.1">
    <property type="nucleotide sequence ID" value="NZ_CALBAT010000001.1"/>
</dbReference>
<dbReference type="EMBL" id="QVLX01000018">
    <property type="protein sequence ID" value="RGE84326.1"/>
    <property type="molecule type" value="Genomic_DNA"/>
</dbReference>
<evidence type="ECO:0000313" key="2">
    <source>
        <dbReference type="Proteomes" id="UP000261080"/>
    </source>
</evidence>
<evidence type="ECO:0000313" key="1">
    <source>
        <dbReference type="EMBL" id="RGE84326.1"/>
    </source>
</evidence>
<keyword evidence="2" id="KW-1185">Reference proteome</keyword>
<dbReference type="GO" id="GO:0004519">
    <property type="term" value="F:endonuclease activity"/>
    <property type="evidence" value="ECO:0007669"/>
    <property type="project" value="UniProtKB-KW"/>
</dbReference>
<keyword evidence="1" id="KW-0378">Hydrolase</keyword>
<keyword evidence="1" id="KW-0540">Nuclease</keyword>
<name>A0A3E3JYR4_9FIRM</name>
<protein>
    <submittedName>
        <fullName evidence="1">HNH endonuclease</fullName>
    </submittedName>
</protein>
<gene>
    <name evidence="1" type="ORF">DW016_15650</name>
</gene>